<dbReference type="Proteomes" id="UP000712673">
    <property type="component" value="Unassembled WGS sequence"/>
</dbReference>
<keyword evidence="4" id="KW-1003">Cell membrane</keyword>
<evidence type="ECO:0000256" key="5">
    <source>
        <dbReference type="ARBA" id="ARBA00022519"/>
    </source>
</evidence>
<dbReference type="Pfam" id="PF25917">
    <property type="entry name" value="BSH_RND"/>
    <property type="match status" value="1"/>
</dbReference>
<dbReference type="InterPro" id="IPR058624">
    <property type="entry name" value="MdtA-like_HH"/>
</dbReference>
<evidence type="ECO:0000259" key="11">
    <source>
        <dbReference type="Pfam" id="PF25944"/>
    </source>
</evidence>
<dbReference type="FunFam" id="2.40.420.20:FF:000001">
    <property type="entry name" value="Efflux RND transporter periplasmic adaptor subunit"/>
    <property type="match status" value="1"/>
</dbReference>
<dbReference type="InterPro" id="IPR058625">
    <property type="entry name" value="MdtA-like_BSH"/>
</dbReference>
<evidence type="ECO:0000259" key="9">
    <source>
        <dbReference type="Pfam" id="PF25876"/>
    </source>
</evidence>
<dbReference type="EMBL" id="VGLS01000105">
    <property type="protein sequence ID" value="MBM3223178.1"/>
    <property type="molecule type" value="Genomic_DNA"/>
</dbReference>
<protein>
    <submittedName>
        <fullName evidence="13">MdtA/MuxA family multidrug efflux RND transporter periplasmic adaptor subunit</fullName>
    </submittedName>
</protein>
<dbReference type="Pfam" id="PF25967">
    <property type="entry name" value="RND-MFP_C"/>
    <property type="match status" value="1"/>
</dbReference>
<comment type="caution">
    <text evidence="13">The sequence shown here is derived from an EMBL/GenBank/DDBJ whole genome shotgun (WGS) entry which is preliminary data.</text>
</comment>
<evidence type="ECO:0000256" key="2">
    <source>
        <dbReference type="ARBA" id="ARBA00009477"/>
    </source>
</evidence>
<dbReference type="Gene3D" id="2.40.50.100">
    <property type="match status" value="1"/>
</dbReference>
<feature type="compositionally biased region" description="Low complexity" evidence="7">
    <location>
        <begin position="92"/>
        <end position="110"/>
    </location>
</feature>
<comment type="similarity">
    <text evidence="2">Belongs to the membrane fusion protein (MFP) (TC 8.A.1) family.</text>
</comment>
<dbReference type="NCBIfam" id="NF008589">
    <property type="entry name" value="PRK11556.1"/>
    <property type="match status" value="1"/>
</dbReference>
<evidence type="ECO:0000256" key="7">
    <source>
        <dbReference type="SAM" id="MobiDB-lite"/>
    </source>
</evidence>
<evidence type="ECO:0000256" key="4">
    <source>
        <dbReference type="ARBA" id="ARBA00022475"/>
    </source>
</evidence>
<feature type="domain" description="Multidrug resistance protein MdtA-like C-terminal permuted SH3" evidence="12">
    <location>
        <begin position="378"/>
        <end position="439"/>
    </location>
</feature>
<evidence type="ECO:0000259" key="12">
    <source>
        <dbReference type="Pfam" id="PF25967"/>
    </source>
</evidence>
<dbReference type="SUPFAM" id="SSF111369">
    <property type="entry name" value="HlyD-like secretion proteins"/>
    <property type="match status" value="1"/>
</dbReference>
<evidence type="ECO:0000256" key="6">
    <source>
        <dbReference type="ARBA" id="ARBA00023136"/>
    </source>
</evidence>
<organism evidence="13 14">
    <name type="scientific">Tectimicrobiota bacterium</name>
    <dbReference type="NCBI Taxonomy" id="2528274"/>
    <lineage>
        <taxon>Bacteria</taxon>
        <taxon>Pseudomonadati</taxon>
        <taxon>Nitrospinota/Tectimicrobiota group</taxon>
        <taxon>Candidatus Tectimicrobiota</taxon>
    </lineage>
</organism>
<evidence type="ECO:0000313" key="14">
    <source>
        <dbReference type="Proteomes" id="UP000712673"/>
    </source>
</evidence>
<dbReference type="InterPro" id="IPR006143">
    <property type="entry name" value="RND_pump_MFP"/>
</dbReference>
<name>A0A937VZ23_UNCTE</name>
<dbReference type="AlphaFoldDB" id="A0A937VZ23"/>
<keyword evidence="3" id="KW-0813">Transport</keyword>
<comment type="subcellular location">
    <subcellularLocation>
        <location evidence="1">Cell membrane</location>
    </subcellularLocation>
</comment>
<dbReference type="GO" id="GO:0015562">
    <property type="term" value="F:efflux transmembrane transporter activity"/>
    <property type="evidence" value="ECO:0007669"/>
    <property type="project" value="TreeGrafter"/>
</dbReference>
<dbReference type="GO" id="GO:1990281">
    <property type="term" value="C:efflux pump complex"/>
    <property type="evidence" value="ECO:0007669"/>
    <property type="project" value="TreeGrafter"/>
</dbReference>
<feature type="region of interest" description="Disordered" evidence="7">
    <location>
        <begin position="92"/>
        <end position="115"/>
    </location>
</feature>
<dbReference type="PANTHER" id="PTHR30469:SF12">
    <property type="entry name" value="MULTIDRUG RESISTANCE PROTEIN MDTA"/>
    <property type="match status" value="1"/>
</dbReference>
<evidence type="ECO:0000259" key="10">
    <source>
        <dbReference type="Pfam" id="PF25917"/>
    </source>
</evidence>
<dbReference type="Pfam" id="PF25944">
    <property type="entry name" value="Beta-barrel_RND"/>
    <property type="match status" value="1"/>
</dbReference>
<evidence type="ECO:0000313" key="13">
    <source>
        <dbReference type="EMBL" id="MBM3223178.1"/>
    </source>
</evidence>
<keyword evidence="8" id="KW-1133">Transmembrane helix</keyword>
<proteinExistence type="inferred from homology"/>
<evidence type="ECO:0000256" key="8">
    <source>
        <dbReference type="SAM" id="Phobius"/>
    </source>
</evidence>
<accession>A0A937VZ23</accession>
<evidence type="ECO:0000256" key="3">
    <source>
        <dbReference type="ARBA" id="ARBA00022448"/>
    </source>
</evidence>
<dbReference type="Gene3D" id="2.40.30.170">
    <property type="match status" value="1"/>
</dbReference>
<keyword evidence="8" id="KW-0812">Transmembrane</keyword>
<sequence>MHTGETSNVETTVSSASLPPPVALPHVPDVVSPPRRRWWRRLCLLCLLGAGAYGGLLWAGKVELPAPWKVQLEQLSAVAAAQLSRLGLGALSGSKAPEKTGPAPGAAGPGPRTPPTVPVVATAARLGPLQVYLTALGSVSAFNTVTVRTRVDGHVIKIAFQEGQIVRQGDLLAEIDPRPFQVQLAQAEGQMARDEALLKNARVDVERYKVLMAQDSVSQQQLDTQIATVRQLEGVIKSDQAQIDTAKLQLSYSRITAPITGRIGFRLVDQGNMVRVNDANSALAVITQLQPIAVLFNLPEDQLPQVLKKMQAGQPLTVETYNRDLKVKLATGKLLTVDNQIDPNTGTIRCKAVFSNDDNALFPNQFVNVRLLLDTRQQAVIVPVAAIQRSPQGTFVHAVKEDSTVESRAVVLGPSEGEDMVIESGLAAGDLVVTEGADRLQRGTKVAVANAGGSKTKGKP</sequence>
<dbReference type="Gene3D" id="1.10.287.470">
    <property type="entry name" value="Helix hairpin bin"/>
    <property type="match status" value="1"/>
</dbReference>
<feature type="region of interest" description="Disordered" evidence="7">
    <location>
        <begin position="1"/>
        <end position="24"/>
    </location>
</feature>
<feature type="compositionally biased region" description="Polar residues" evidence="7">
    <location>
        <begin position="1"/>
        <end position="12"/>
    </location>
</feature>
<gene>
    <name evidence="13" type="ORF">FJZ47_05150</name>
</gene>
<keyword evidence="6 8" id="KW-0472">Membrane</keyword>
<dbReference type="GO" id="GO:0030313">
    <property type="term" value="C:cell envelope"/>
    <property type="evidence" value="ECO:0007669"/>
    <property type="project" value="UniProtKB-SubCell"/>
</dbReference>
<dbReference type="NCBIfam" id="TIGR01730">
    <property type="entry name" value="RND_mfp"/>
    <property type="match status" value="1"/>
</dbReference>
<evidence type="ECO:0000256" key="1">
    <source>
        <dbReference type="ARBA" id="ARBA00004236"/>
    </source>
</evidence>
<feature type="domain" description="Multidrug resistance protein MdtA-like alpha-helical hairpin" evidence="9">
    <location>
        <begin position="183"/>
        <end position="253"/>
    </location>
</feature>
<feature type="domain" description="Multidrug resistance protein MdtA-like beta-barrel" evidence="11">
    <location>
        <begin position="291"/>
        <end position="374"/>
    </location>
</feature>
<dbReference type="Gene3D" id="2.40.420.20">
    <property type="match status" value="1"/>
</dbReference>
<dbReference type="Pfam" id="PF25876">
    <property type="entry name" value="HH_MFP_RND"/>
    <property type="match status" value="1"/>
</dbReference>
<keyword evidence="5" id="KW-0997">Cell inner membrane</keyword>
<feature type="transmembrane region" description="Helical" evidence="8">
    <location>
        <begin position="42"/>
        <end position="60"/>
    </location>
</feature>
<dbReference type="InterPro" id="IPR058627">
    <property type="entry name" value="MdtA-like_C"/>
</dbReference>
<feature type="domain" description="Multidrug resistance protein MdtA-like barrel-sandwich hybrid" evidence="10">
    <location>
        <begin position="143"/>
        <end position="283"/>
    </location>
</feature>
<dbReference type="PANTHER" id="PTHR30469">
    <property type="entry name" value="MULTIDRUG RESISTANCE PROTEIN MDTA"/>
    <property type="match status" value="1"/>
</dbReference>
<reference evidence="13" key="1">
    <citation type="submission" date="2019-03" db="EMBL/GenBank/DDBJ databases">
        <title>Lake Tanganyika Metagenome-Assembled Genomes (MAGs).</title>
        <authorList>
            <person name="Tran P."/>
        </authorList>
    </citation>
    <scope>NUCLEOTIDE SEQUENCE</scope>
    <source>
        <strain evidence="13">K_DeepCast_65m_m2_066</strain>
    </source>
</reference>
<dbReference type="InterPro" id="IPR058626">
    <property type="entry name" value="MdtA-like_b-barrel"/>
</dbReference>